<dbReference type="EMBL" id="AMZH03022010">
    <property type="protein sequence ID" value="RRT37682.1"/>
    <property type="molecule type" value="Genomic_DNA"/>
</dbReference>
<dbReference type="AlphaFoldDB" id="A0A426XDY7"/>
<name>A0A426XDY7_ENSVE</name>
<feature type="compositionally biased region" description="Basic residues" evidence="1">
    <location>
        <begin position="1"/>
        <end position="10"/>
    </location>
</feature>
<protein>
    <submittedName>
        <fullName evidence="2">Uncharacterized protein</fullName>
    </submittedName>
</protein>
<proteinExistence type="predicted"/>
<comment type="caution">
    <text evidence="2">The sequence shown here is derived from an EMBL/GenBank/DDBJ whole genome shotgun (WGS) entry which is preliminary data.</text>
</comment>
<feature type="region of interest" description="Disordered" evidence="1">
    <location>
        <begin position="1"/>
        <end position="41"/>
    </location>
</feature>
<sequence>KAACGQRHRPQGLSLARATTSSDSACRGDARGGAGRRGGCPLAEWLSTVKGSRRLRRGSSDDDDAVRVKEG</sequence>
<gene>
    <name evidence="2" type="ORF">B296_00054861</name>
</gene>
<evidence type="ECO:0000313" key="3">
    <source>
        <dbReference type="Proteomes" id="UP000287651"/>
    </source>
</evidence>
<dbReference type="Proteomes" id="UP000287651">
    <property type="component" value="Unassembled WGS sequence"/>
</dbReference>
<feature type="non-terminal residue" evidence="2">
    <location>
        <position position="1"/>
    </location>
</feature>
<evidence type="ECO:0000256" key="1">
    <source>
        <dbReference type="SAM" id="MobiDB-lite"/>
    </source>
</evidence>
<organism evidence="2 3">
    <name type="scientific">Ensete ventricosum</name>
    <name type="common">Abyssinian banana</name>
    <name type="synonym">Musa ensete</name>
    <dbReference type="NCBI Taxonomy" id="4639"/>
    <lineage>
        <taxon>Eukaryota</taxon>
        <taxon>Viridiplantae</taxon>
        <taxon>Streptophyta</taxon>
        <taxon>Embryophyta</taxon>
        <taxon>Tracheophyta</taxon>
        <taxon>Spermatophyta</taxon>
        <taxon>Magnoliopsida</taxon>
        <taxon>Liliopsida</taxon>
        <taxon>Zingiberales</taxon>
        <taxon>Musaceae</taxon>
        <taxon>Ensete</taxon>
    </lineage>
</organism>
<evidence type="ECO:0000313" key="2">
    <source>
        <dbReference type="EMBL" id="RRT37682.1"/>
    </source>
</evidence>
<reference evidence="2 3" key="1">
    <citation type="journal article" date="2014" name="Agronomy (Basel)">
        <title>A Draft Genome Sequence for Ensete ventricosum, the Drought-Tolerant Tree Against Hunger.</title>
        <authorList>
            <person name="Harrison J."/>
            <person name="Moore K.A."/>
            <person name="Paszkiewicz K."/>
            <person name="Jones T."/>
            <person name="Grant M."/>
            <person name="Ambacheew D."/>
            <person name="Muzemil S."/>
            <person name="Studholme D.J."/>
        </authorList>
    </citation>
    <scope>NUCLEOTIDE SEQUENCE [LARGE SCALE GENOMIC DNA]</scope>
</reference>
<accession>A0A426XDY7</accession>